<dbReference type="AlphaFoldDB" id="A0A1D8NAU2"/>
<dbReference type="EMBL" id="CP017555">
    <property type="protein sequence ID" value="AOW02743.1"/>
    <property type="molecule type" value="Genomic_DNA"/>
</dbReference>
<organism evidence="1 2">
    <name type="scientific">Yarrowia lipolytica</name>
    <name type="common">Candida lipolytica</name>
    <dbReference type="NCBI Taxonomy" id="4952"/>
    <lineage>
        <taxon>Eukaryota</taxon>
        <taxon>Fungi</taxon>
        <taxon>Dikarya</taxon>
        <taxon>Ascomycota</taxon>
        <taxon>Saccharomycotina</taxon>
        <taxon>Dipodascomycetes</taxon>
        <taxon>Dipodascales</taxon>
        <taxon>Dipodascales incertae sedis</taxon>
        <taxon>Yarrowia</taxon>
    </lineage>
</organism>
<evidence type="ECO:0000313" key="2">
    <source>
        <dbReference type="Proteomes" id="UP000182444"/>
    </source>
</evidence>
<evidence type="ECO:0000313" key="1">
    <source>
        <dbReference type="EMBL" id="AOW02743.1"/>
    </source>
</evidence>
<proteinExistence type="predicted"/>
<reference evidence="1 2" key="1">
    <citation type="journal article" date="2016" name="PLoS ONE">
        <title>Sequence Assembly of Yarrowia lipolytica Strain W29/CLIB89 Shows Transposable Element Diversity.</title>
        <authorList>
            <person name="Magnan C."/>
            <person name="Yu J."/>
            <person name="Chang I."/>
            <person name="Jahn E."/>
            <person name="Kanomata Y."/>
            <person name="Wu J."/>
            <person name="Zeller M."/>
            <person name="Oakes M."/>
            <person name="Baldi P."/>
            <person name="Sandmeyer S."/>
        </authorList>
    </citation>
    <scope>NUCLEOTIDE SEQUENCE [LARGE SCALE GENOMIC DNA]</scope>
    <source>
        <strain evidence="2">CLIB89(W29)</strain>
    </source>
</reference>
<protein>
    <submittedName>
        <fullName evidence="1">Uncharacterized protein</fullName>
    </submittedName>
</protein>
<dbReference type="RefSeq" id="XP_068138429.1">
    <property type="nucleotide sequence ID" value="XM_068282328.1"/>
</dbReference>
<dbReference type="VEuPathDB" id="FungiDB:YALI1_C17220g"/>
<dbReference type="GeneID" id="94582962"/>
<accession>A0A1D8NAU2</accession>
<dbReference type="Proteomes" id="UP000182444">
    <property type="component" value="Chromosome 1C"/>
</dbReference>
<sequence>MWGREGRRETDIRRGGDRLSITAGHVTTHCNLSNRKYRLLSGRKARVPNGGLRRLTATLFERPSRFSCRGPSLRGCVSAPAACHPNIPRFGPFHIHLLCWAQVLGAESQSSV</sequence>
<gene>
    <name evidence="1" type="ORF">YALI1_C17220g</name>
</gene>
<name>A0A1D8NAU2_YARLL</name>